<evidence type="ECO:0000313" key="3">
    <source>
        <dbReference type="EMBL" id="MCF4102520.1"/>
    </source>
</evidence>
<keyword evidence="2" id="KW-0479">Metal-binding</keyword>
<dbReference type="EMBL" id="JAKGTH010000011">
    <property type="protein sequence ID" value="MCF4102520.1"/>
    <property type="molecule type" value="Genomic_DNA"/>
</dbReference>
<dbReference type="Proteomes" id="UP001179363">
    <property type="component" value="Unassembled WGS sequence"/>
</dbReference>
<evidence type="ECO:0000256" key="1">
    <source>
        <dbReference type="ARBA" id="ARBA00008635"/>
    </source>
</evidence>
<sequence>MKIEEILVPELKHEAAITQKFLKRIPNDKMDWRPHPKSMTMGELGNHLAEIPGWITGTMETDEMDMEGYEPTRFKSATDLEQAFQKNVTEATKALNKPDEDFQKNWKMTQKGQILMEMPKLSVLRTMVMNQIPHHRAQLGVYFRLLDIPVPASYGPSADES</sequence>
<dbReference type="Pfam" id="PF05163">
    <property type="entry name" value="DinB"/>
    <property type="match status" value="1"/>
</dbReference>
<comment type="similarity">
    <text evidence="1">Belongs to the DinB family.</text>
</comment>
<keyword evidence="4" id="KW-1185">Reference proteome</keyword>
<gene>
    <name evidence="3" type="ORF">L1I30_12665</name>
</gene>
<evidence type="ECO:0000313" key="4">
    <source>
        <dbReference type="Proteomes" id="UP001179363"/>
    </source>
</evidence>
<comment type="caution">
    <text evidence="3">The sequence shown here is derived from an EMBL/GenBank/DDBJ whole genome shotgun (WGS) entry which is preliminary data.</text>
</comment>
<accession>A0ABS9EI34</accession>
<dbReference type="RefSeq" id="WP_236134664.1">
    <property type="nucleotide sequence ID" value="NZ_JAKGTH010000011.1"/>
</dbReference>
<name>A0ABS9EI34_9FLAO</name>
<reference evidence="3" key="1">
    <citation type="submission" date="2022-01" db="EMBL/GenBank/DDBJ databases">
        <title>Gillisia lutea sp. nov., isolated from marine plastic residues from the Malvarosa beach (Valencia, Spain).</title>
        <authorList>
            <person name="Vidal-Verdu A."/>
            <person name="Molina-Menor E."/>
            <person name="Satari L."/>
            <person name="Pascual J."/>
            <person name="Pereto J."/>
            <person name="Porcar M."/>
        </authorList>
    </citation>
    <scope>NUCLEOTIDE SEQUENCE</scope>
    <source>
        <strain evidence="3">M10.2A</strain>
    </source>
</reference>
<dbReference type="InterPro" id="IPR007837">
    <property type="entry name" value="DinB"/>
</dbReference>
<dbReference type="InterPro" id="IPR034660">
    <property type="entry name" value="DinB/YfiT-like"/>
</dbReference>
<organism evidence="3 4">
    <name type="scientific">Gillisia lutea</name>
    <dbReference type="NCBI Taxonomy" id="2909668"/>
    <lineage>
        <taxon>Bacteria</taxon>
        <taxon>Pseudomonadati</taxon>
        <taxon>Bacteroidota</taxon>
        <taxon>Flavobacteriia</taxon>
        <taxon>Flavobacteriales</taxon>
        <taxon>Flavobacteriaceae</taxon>
        <taxon>Gillisia</taxon>
    </lineage>
</organism>
<proteinExistence type="inferred from homology"/>
<protein>
    <submittedName>
        <fullName evidence="3">DinB family protein</fullName>
    </submittedName>
</protein>
<evidence type="ECO:0000256" key="2">
    <source>
        <dbReference type="ARBA" id="ARBA00022723"/>
    </source>
</evidence>
<dbReference type="Gene3D" id="1.20.120.450">
    <property type="entry name" value="dinb family like domain"/>
    <property type="match status" value="1"/>
</dbReference>
<dbReference type="SUPFAM" id="SSF109854">
    <property type="entry name" value="DinB/YfiT-like putative metalloenzymes"/>
    <property type="match status" value="1"/>
</dbReference>